<dbReference type="InterPro" id="IPR037208">
    <property type="entry name" value="Spo0E-like_sf"/>
</dbReference>
<keyword evidence="2" id="KW-1185">Reference proteome</keyword>
<organism evidence="1 2">
    <name type="scientific">Desulfosporosinus acididurans</name>
    <dbReference type="NCBI Taxonomy" id="476652"/>
    <lineage>
        <taxon>Bacteria</taxon>
        <taxon>Bacillati</taxon>
        <taxon>Bacillota</taxon>
        <taxon>Clostridia</taxon>
        <taxon>Eubacteriales</taxon>
        <taxon>Desulfitobacteriaceae</taxon>
        <taxon>Desulfosporosinus</taxon>
    </lineage>
</organism>
<gene>
    <name evidence="1" type="ORF">DEAC_c25260</name>
</gene>
<dbReference type="InterPro" id="IPR036638">
    <property type="entry name" value="HLH_DNA-bd_sf"/>
</dbReference>
<dbReference type="GO" id="GO:0046983">
    <property type="term" value="F:protein dimerization activity"/>
    <property type="evidence" value="ECO:0007669"/>
    <property type="project" value="InterPro"/>
</dbReference>
<dbReference type="Pfam" id="PF09388">
    <property type="entry name" value="SpoOE-like"/>
    <property type="match status" value="1"/>
</dbReference>
<dbReference type="InterPro" id="IPR018540">
    <property type="entry name" value="Spo0E-like"/>
</dbReference>
<dbReference type="PATRIC" id="fig|476652.3.peg.2640"/>
<dbReference type="RefSeq" id="WP_047810367.1">
    <property type="nucleotide sequence ID" value="NZ_LDZY01000008.1"/>
</dbReference>
<protein>
    <submittedName>
        <fullName evidence="1">Spo0E like sporulation regulatory protein</fullName>
    </submittedName>
</protein>
<evidence type="ECO:0000313" key="2">
    <source>
        <dbReference type="Proteomes" id="UP000036356"/>
    </source>
</evidence>
<evidence type="ECO:0000313" key="1">
    <source>
        <dbReference type="EMBL" id="KLU65389.1"/>
    </source>
</evidence>
<sequence length="56" mass="6887">MEKKLLKRIEVLRRRLNKFGLNRELIDNEVVEVSQQLDRLLNQYQRITSVEQLSFW</sequence>
<dbReference type="AlphaFoldDB" id="A0A0J1FPG1"/>
<accession>A0A0J1FPG1</accession>
<dbReference type="Gene3D" id="4.10.280.10">
    <property type="entry name" value="Helix-loop-helix DNA-binding domain"/>
    <property type="match status" value="1"/>
</dbReference>
<dbReference type="GO" id="GO:0043937">
    <property type="term" value="P:regulation of sporulation"/>
    <property type="evidence" value="ECO:0007669"/>
    <property type="project" value="InterPro"/>
</dbReference>
<dbReference type="SUPFAM" id="SSF140500">
    <property type="entry name" value="BAS1536-like"/>
    <property type="match status" value="1"/>
</dbReference>
<name>A0A0J1FPG1_9FIRM</name>
<proteinExistence type="predicted"/>
<reference evidence="1 2" key="1">
    <citation type="submission" date="2015-06" db="EMBL/GenBank/DDBJ databases">
        <title>Draft genome of the moderately acidophilic sulfate reducer Candidatus Desulfosporosinus acididurans strain M1.</title>
        <authorList>
            <person name="Poehlein A."/>
            <person name="Petzsch P."/>
            <person name="Johnson B.D."/>
            <person name="Schloemann M."/>
            <person name="Daniel R."/>
            <person name="Muehling M."/>
        </authorList>
    </citation>
    <scope>NUCLEOTIDE SEQUENCE [LARGE SCALE GENOMIC DNA]</scope>
    <source>
        <strain evidence="1 2">M1</strain>
    </source>
</reference>
<dbReference type="Proteomes" id="UP000036356">
    <property type="component" value="Unassembled WGS sequence"/>
</dbReference>
<dbReference type="STRING" id="476652.DEAC_c25260"/>
<comment type="caution">
    <text evidence="1">The sequence shown here is derived from an EMBL/GenBank/DDBJ whole genome shotgun (WGS) entry which is preliminary data.</text>
</comment>
<dbReference type="EMBL" id="LDZY01000008">
    <property type="protein sequence ID" value="KLU65389.1"/>
    <property type="molecule type" value="Genomic_DNA"/>
</dbReference>